<evidence type="ECO:0000259" key="2">
    <source>
        <dbReference type="Pfam" id="PF07463"/>
    </source>
</evidence>
<feature type="domain" description="NUMOD4" evidence="2">
    <location>
        <begin position="270"/>
        <end position="315"/>
    </location>
</feature>
<dbReference type="EMBL" id="FTMF01000006">
    <property type="protein sequence ID" value="SIQ53998.1"/>
    <property type="molecule type" value="Genomic_DNA"/>
</dbReference>
<dbReference type="InterPro" id="IPR044925">
    <property type="entry name" value="His-Me_finger_sf"/>
</dbReference>
<dbReference type="Proteomes" id="UP000185725">
    <property type="component" value="Unassembled WGS sequence"/>
</dbReference>
<dbReference type="InterPro" id="IPR010896">
    <property type="entry name" value="NUMOD1"/>
</dbReference>
<dbReference type="GO" id="GO:0016788">
    <property type="term" value="F:hydrolase activity, acting on ester bonds"/>
    <property type="evidence" value="ECO:0007669"/>
    <property type="project" value="InterPro"/>
</dbReference>
<dbReference type="KEGG" id="cil:EG358_15795"/>
<evidence type="ECO:0000313" key="4">
    <source>
        <dbReference type="EMBL" id="SUX41612.1"/>
    </source>
</evidence>
<dbReference type="InterPro" id="IPR036388">
    <property type="entry name" value="WH-like_DNA-bd_sf"/>
</dbReference>
<evidence type="ECO:0000313" key="6">
    <source>
        <dbReference type="Proteomes" id="UP000255231"/>
    </source>
</evidence>
<feature type="domain" description="Nuclease-associated modular DNA-binding 1" evidence="1">
    <location>
        <begin position="166"/>
        <end position="197"/>
    </location>
</feature>
<dbReference type="Pfam" id="PF07453">
    <property type="entry name" value="NUMOD1"/>
    <property type="match status" value="1"/>
</dbReference>
<accession>A0A381F686</accession>
<dbReference type="InterPro" id="IPR010902">
    <property type="entry name" value="NUMOD4"/>
</dbReference>
<protein>
    <submittedName>
        <fullName evidence="3">NUMOD1 domain-containing protein</fullName>
    </submittedName>
    <submittedName>
        <fullName evidence="4">NUMOD4 motif</fullName>
    </submittedName>
</protein>
<dbReference type="Gene3D" id="1.10.10.10">
    <property type="entry name" value="Winged helix-like DNA-binding domain superfamily/Winged helix DNA-binding domain"/>
    <property type="match status" value="1"/>
</dbReference>
<dbReference type="Pfam" id="PF07463">
    <property type="entry name" value="NUMOD4"/>
    <property type="match status" value="2"/>
</dbReference>
<dbReference type="EMBL" id="UFVS01000001">
    <property type="protein sequence ID" value="SUX41612.1"/>
    <property type="molecule type" value="Genomic_DNA"/>
</dbReference>
<name>A0A381F686_9FLAO</name>
<evidence type="ECO:0000259" key="1">
    <source>
        <dbReference type="Pfam" id="PF07453"/>
    </source>
</evidence>
<proteinExistence type="predicted"/>
<evidence type="ECO:0000313" key="5">
    <source>
        <dbReference type="Proteomes" id="UP000185725"/>
    </source>
</evidence>
<sequence length="387" mass="44973">MRLPEEFEDEYVKEVLYSTSLRNLQNEEWKLIEGFENYAISNYGRLKSRERFVSLPTGHDWKLPELIMKLIFVKQSNAYLKSNSYNVHCTLSLEGKKYRKSVARLVYYHFNERFDLNDRRIAIISKNGNGLHVHSCNLLKVSASERRLRIFTGNRARNRHVIYQQPVNQYTVEGKLVSSFDSIYEAAKQIGQSAESIMDVIHKEFLTAGGFRWFLQSYIPEKADFKVSGQGDSKPDVLNVSLWKKLGKPSVDHKKPPACMNMSLQDLPDEGWKPIPGFDERFLISDKGRVKRTEGWTVAGRRIFLKEQILAQFVHIDGTHQSLYTILNYKGKKTAITISKLLFYCYVREFDIFGKTFFVINNNDPFWNLDHSKLSLHSIHSVLKGKI</sequence>
<feature type="domain" description="NUMOD4" evidence="2">
    <location>
        <begin position="27"/>
        <end position="51"/>
    </location>
</feature>
<dbReference type="OrthoDB" id="6631788at2"/>
<dbReference type="Proteomes" id="UP000255231">
    <property type="component" value="Unassembled WGS sequence"/>
</dbReference>
<dbReference type="AlphaFoldDB" id="A0A381F686"/>
<dbReference type="SUPFAM" id="SSF54060">
    <property type="entry name" value="His-Me finger endonucleases"/>
    <property type="match status" value="1"/>
</dbReference>
<reference evidence="3 5" key="1">
    <citation type="submission" date="2017-01" db="EMBL/GenBank/DDBJ databases">
        <authorList>
            <person name="Varghese N."/>
            <person name="Submissions S."/>
        </authorList>
    </citation>
    <scope>NUCLEOTIDE SEQUENCE [LARGE SCALE GENOMIC DNA]</scope>
    <source>
        <strain evidence="3 5">ATCC 27950</strain>
    </source>
</reference>
<organism evidence="4 6">
    <name type="scientific">Chryseobacterium indoltheticum</name>
    <dbReference type="NCBI Taxonomy" id="254"/>
    <lineage>
        <taxon>Bacteria</taxon>
        <taxon>Pseudomonadati</taxon>
        <taxon>Bacteroidota</taxon>
        <taxon>Flavobacteriia</taxon>
        <taxon>Flavobacteriales</taxon>
        <taxon>Weeksellaceae</taxon>
        <taxon>Chryseobacterium group</taxon>
        <taxon>Chryseobacterium</taxon>
    </lineage>
</organism>
<dbReference type="RefSeq" id="WP_076560523.1">
    <property type="nucleotide sequence ID" value="NZ_CP033929.1"/>
</dbReference>
<keyword evidence="5" id="KW-1185">Reference proteome</keyword>
<evidence type="ECO:0000313" key="3">
    <source>
        <dbReference type="EMBL" id="SIQ53998.1"/>
    </source>
</evidence>
<reference evidence="4 6" key="2">
    <citation type="submission" date="2018-06" db="EMBL/GenBank/DDBJ databases">
        <authorList>
            <consortium name="Pathogen Informatics"/>
            <person name="Doyle S."/>
        </authorList>
    </citation>
    <scope>NUCLEOTIDE SEQUENCE [LARGE SCALE GENOMIC DNA]</scope>
    <source>
        <strain evidence="4 6">NCTC13560</strain>
    </source>
</reference>
<gene>
    <name evidence="4" type="ORF">NCTC13560_00412</name>
    <name evidence="3" type="ORF">SAMN05421682_10628</name>
</gene>
<dbReference type="GeneID" id="303675168"/>
<dbReference type="Gene3D" id="3.90.75.20">
    <property type="match status" value="2"/>
</dbReference>